<dbReference type="RefSeq" id="WP_144279348.1">
    <property type="nucleotide sequence ID" value="NZ_CP041730.1"/>
</dbReference>
<organism evidence="1 2">
    <name type="scientific">Chitinimonas arctica</name>
    <dbReference type="NCBI Taxonomy" id="2594795"/>
    <lineage>
        <taxon>Bacteria</taxon>
        <taxon>Pseudomonadati</taxon>
        <taxon>Pseudomonadota</taxon>
        <taxon>Betaproteobacteria</taxon>
        <taxon>Neisseriales</taxon>
        <taxon>Chitinibacteraceae</taxon>
        <taxon>Chitinimonas</taxon>
    </lineage>
</organism>
<dbReference type="SUPFAM" id="SSF53850">
    <property type="entry name" value="Periplasmic binding protein-like II"/>
    <property type="match status" value="1"/>
</dbReference>
<dbReference type="EMBL" id="CP041730">
    <property type="protein sequence ID" value="QDQ27961.1"/>
    <property type="molecule type" value="Genomic_DNA"/>
</dbReference>
<sequence length="241" mass="26864">MKRCTYATALILLLTGSFARAELLLIYYENRVPYTQFRNGALGGLLGEPAMAALTRAGIMLELREAPFNRHMALIEKNLEYACAVGRFKTPERLMLGKFSQPFYRDRPPVALVRADNTKLKGINSLQALLATPGLRLVQPEGYSYGEVLDSWMNNAKAQLVRVSESNLSLARMVVRRLADASVFAAEEAEGLQALLRDEGVELALRHYPDAPPGSLRYFFCSKQVDEVVMRRLDAAIIAPK</sequence>
<proteinExistence type="predicted"/>
<gene>
    <name evidence="1" type="ORF">FNU76_17320</name>
</gene>
<dbReference type="AlphaFoldDB" id="A0A516SII6"/>
<dbReference type="KEGG" id="cari:FNU76_17320"/>
<accession>A0A516SII6</accession>
<reference evidence="2" key="1">
    <citation type="submission" date="2019-07" db="EMBL/GenBank/DDBJ databases">
        <title>Chitinimonas sp. nov., isolated from Ny-Alesund, arctica soil.</title>
        <authorList>
            <person name="Xu Q."/>
            <person name="Peng F."/>
        </authorList>
    </citation>
    <scope>NUCLEOTIDE SEQUENCE [LARGE SCALE GENOMIC DNA]</scope>
    <source>
        <strain evidence="2">R3-44</strain>
    </source>
</reference>
<dbReference type="OrthoDB" id="5456414at2"/>
<name>A0A516SII6_9NEIS</name>
<dbReference type="Proteomes" id="UP000317550">
    <property type="component" value="Chromosome"/>
</dbReference>
<evidence type="ECO:0000313" key="1">
    <source>
        <dbReference type="EMBL" id="QDQ27961.1"/>
    </source>
</evidence>
<protein>
    <submittedName>
        <fullName evidence="1">Transporter substrate-binding domain-containing protein</fullName>
    </submittedName>
</protein>
<evidence type="ECO:0000313" key="2">
    <source>
        <dbReference type="Proteomes" id="UP000317550"/>
    </source>
</evidence>
<dbReference type="Gene3D" id="3.40.190.10">
    <property type="entry name" value="Periplasmic binding protein-like II"/>
    <property type="match status" value="2"/>
</dbReference>
<keyword evidence="2" id="KW-1185">Reference proteome</keyword>